<sequence length="251" mass="27010">MRPSDVIVTGAPRSGTSLVAGLFVAAGHHPGVRMIPATPSNPAGFHEDLDVNAANDDLLDEVADEPWGEAERPPRSLRWVGAFARPVTPAAGEGRALGALVPPSPFVLKDPRFAYTLPAWRPVLPPVRVVVVVRHPSEVVASLASMAEREPETFAGFLPREAHVLAMWEAVHRAVLSWADEDTLFVGHEDVLGDRGRARLAQATGAALEGGVRPELHRERVRSGLPRSTEDLLAELERRCGAPPPTEGTDR</sequence>
<keyword evidence="2" id="KW-1185">Reference proteome</keyword>
<dbReference type="Proteomes" id="UP001216390">
    <property type="component" value="Chromosome"/>
</dbReference>
<dbReference type="Pfam" id="PF13469">
    <property type="entry name" value="Sulfotransfer_3"/>
    <property type="match status" value="1"/>
</dbReference>
<organism evidence="1 2">
    <name type="scientific">Iamia majanohamensis</name>
    <dbReference type="NCBI Taxonomy" id="467976"/>
    <lineage>
        <taxon>Bacteria</taxon>
        <taxon>Bacillati</taxon>
        <taxon>Actinomycetota</taxon>
        <taxon>Acidimicrobiia</taxon>
        <taxon>Acidimicrobiales</taxon>
        <taxon>Iamiaceae</taxon>
        <taxon>Iamia</taxon>
    </lineage>
</organism>
<reference evidence="1" key="1">
    <citation type="submission" date="2023-01" db="EMBL/GenBank/DDBJ databases">
        <title>The diversity of Class Acidimicrobiia in South China Sea sediment environments and the proposal of Iamia marina sp. nov., a novel species of the genus Iamia.</title>
        <authorList>
            <person name="He Y."/>
            <person name="Tian X."/>
        </authorList>
    </citation>
    <scope>NUCLEOTIDE SEQUENCE</scope>
    <source>
        <strain evidence="1">DSM 19957</strain>
    </source>
</reference>
<proteinExistence type="predicted"/>
<evidence type="ECO:0000313" key="1">
    <source>
        <dbReference type="EMBL" id="WCO68241.1"/>
    </source>
</evidence>
<dbReference type="RefSeq" id="WP_272737758.1">
    <property type="nucleotide sequence ID" value="NZ_CP116942.1"/>
</dbReference>
<gene>
    <name evidence="1" type="ORF">PO878_05810</name>
</gene>
<dbReference type="InterPro" id="IPR027417">
    <property type="entry name" value="P-loop_NTPase"/>
</dbReference>
<dbReference type="EMBL" id="CP116942">
    <property type="protein sequence ID" value="WCO68241.1"/>
    <property type="molecule type" value="Genomic_DNA"/>
</dbReference>
<dbReference type="SUPFAM" id="SSF52540">
    <property type="entry name" value="P-loop containing nucleoside triphosphate hydrolases"/>
    <property type="match status" value="1"/>
</dbReference>
<accession>A0AAF0BSF8</accession>
<dbReference type="AlphaFoldDB" id="A0AAF0BSF8"/>
<evidence type="ECO:0000313" key="2">
    <source>
        <dbReference type="Proteomes" id="UP001216390"/>
    </source>
</evidence>
<dbReference type="KEGG" id="ima:PO878_05810"/>
<protein>
    <submittedName>
        <fullName evidence="1">Sulfotransferase</fullName>
    </submittedName>
</protein>
<dbReference type="Gene3D" id="3.40.50.300">
    <property type="entry name" value="P-loop containing nucleotide triphosphate hydrolases"/>
    <property type="match status" value="1"/>
</dbReference>
<name>A0AAF0BSF8_9ACTN</name>